<gene>
    <name evidence="3" type="ORF">O0R46_03020</name>
</gene>
<evidence type="ECO:0000313" key="3">
    <source>
        <dbReference type="EMBL" id="WAW15432.1"/>
    </source>
</evidence>
<keyword evidence="4" id="KW-1185">Reference proteome</keyword>
<dbReference type="Gene3D" id="3.40.50.300">
    <property type="entry name" value="P-loop containing nucleotide triphosphate hydrolases"/>
    <property type="match status" value="1"/>
</dbReference>
<feature type="coiled-coil region" evidence="1">
    <location>
        <begin position="210"/>
        <end position="310"/>
    </location>
</feature>
<keyword evidence="1" id="KW-0175">Coiled coil</keyword>
<accession>A0ABY7JQ04</accession>
<evidence type="ECO:0000259" key="2">
    <source>
        <dbReference type="Pfam" id="PF13175"/>
    </source>
</evidence>
<dbReference type="Proteomes" id="UP001164187">
    <property type="component" value="Chromosome"/>
</dbReference>
<dbReference type="SUPFAM" id="SSF52540">
    <property type="entry name" value="P-loop containing nucleoside triphosphate hydrolases"/>
    <property type="match status" value="1"/>
</dbReference>
<name>A0ABY7JQ04_9FIRM</name>
<dbReference type="InterPro" id="IPR027417">
    <property type="entry name" value="P-loop_NTPase"/>
</dbReference>
<protein>
    <submittedName>
        <fullName evidence="3">AAA family ATPase</fullName>
    </submittedName>
</protein>
<dbReference type="Pfam" id="PF13175">
    <property type="entry name" value="AAA_15"/>
    <property type="match status" value="1"/>
</dbReference>
<dbReference type="RefSeq" id="WP_269312105.1">
    <property type="nucleotide sequence ID" value="NZ_CP114052.1"/>
</dbReference>
<reference evidence="3" key="1">
    <citation type="submission" date="2022-12" db="EMBL/GenBank/DDBJ databases">
        <title>Peptostreptococcus.</title>
        <authorList>
            <person name="Lee S.H."/>
        </authorList>
    </citation>
    <scope>NUCLEOTIDE SEQUENCE</scope>
    <source>
        <strain evidence="3">CBA3647</strain>
    </source>
</reference>
<proteinExistence type="predicted"/>
<feature type="domain" description="Endonuclease GajA/Old nuclease/RecF-like AAA" evidence="2">
    <location>
        <begin position="4"/>
        <end position="291"/>
    </location>
</feature>
<dbReference type="EMBL" id="CP114052">
    <property type="protein sequence ID" value="WAW15432.1"/>
    <property type="molecule type" value="Genomic_DNA"/>
</dbReference>
<evidence type="ECO:0000256" key="1">
    <source>
        <dbReference type="SAM" id="Coils"/>
    </source>
</evidence>
<dbReference type="InterPro" id="IPR041685">
    <property type="entry name" value="AAA_GajA/Old/RecF-like"/>
</dbReference>
<sequence>MEQMKINKLEIENVKRVKAVQIKPNETGLTVIGGNNKQGKTSVLDSIAWALGGNKFRPSKAYRDGSTIPPNLKITMNNGLVVERKGKNSDLKVIDPSGEKGGQQLLDSFVEELAINLPKFMQQSSKEKANTLLQIIGVGDKLYELEQQETIIYNERHSIGQIADQKEKFAKEQDYYPDAPTQIVSATELIKKQQEILAKNGENQKHRNNLNKNIESLEMVNLKIAQLEEQLRNERVNQQALSEAVEQGKKSVELLKDESTAELESSIENIEKLNEKVRANLNKEKAEDDAKEYREKYAALTVDLNKVRAEKTDLLVNAELPLPALSVEDGELIYNGFKWDSMSGADQLKVSTAIVRKLNPRCGFVLMDKLEQMDLDSLNEFGKWLEQEGLQVIATRVSKGEECSIIIEDGYVVGQESIEETNEPKWKAGEF</sequence>
<organism evidence="3 4">
    <name type="scientific">Peptostreptococcus equinus</name>
    <dbReference type="NCBI Taxonomy" id="3003601"/>
    <lineage>
        <taxon>Bacteria</taxon>
        <taxon>Bacillati</taxon>
        <taxon>Bacillota</taxon>
        <taxon>Clostridia</taxon>
        <taxon>Peptostreptococcales</taxon>
        <taxon>Peptostreptococcaceae</taxon>
        <taxon>Peptostreptococcus</taxon>
    </lineage>
</organism>
<evidence type="ECO:0000313" key="4">
    <source>
        <dbReference type="Proteomes" id="UP001164187"/>
    </source>
</evidence>